<comment type="subcellular location">
    <subcellularLocation>
        <location evidence="1">Cell membrane</location>
        <topology evidence="1">Multi-pass membrane protein</topology>
    </subcellularLocation>
</comment>
<feature type="transmembrane region" description="Helical" evidence="10">
    <location>
        <begin position="317"/>
        <end position="338"/>
    </location>
</feature>
<sequence length="366" mass="41093">MMLCHFICLNAFLALQSRALLVVSGCVAVSSQGSDIVIMADANNVTAMEQLVNSTSTDWPETYPDSDTDWSTLRIVSVTLNVPTTILILTLNPLCLCVIWRVPDTQSTNKVFMASLIAADFFYGLLVCIPVTLSLITGYWPFGSFLCATFSVVGEYMFGLICFLSLLQLTVDRYLAVAWCLHYSRLMTLRRAKTITLLNWILALIVSFCGHVEFFHKHQTIDSTECDLAARLVLHYILVVLIIIGLIIILMLYLHILVIARRQARRIAQENQPIPGPARKNTKSFSTVIIISAVVFVGWMPSLIIELVDTVNVPSAVIYTTDFLFFSTNWIDAVVFCLRNKEFRETLRKMAATGCKVFRKCDCIDC</sequence>
<dbReference type="InterPro" id="IPR000276">
    <property type="entry name" value="GPCR_Rhodpsn"/>
</dbReference>
<dbReference type="RefSeq" id="XP_038070457.1">
    <property type="nucleotide sequence ID" value="XM_038214529.1"/>
</dbReference>
<keyword evidence="6 10" id="KW-0472">Membrane</keyword>
<dbReference type="CDD" id="cd00637">
    <property type="entry name" value="7tm_classA_rhodopsin-like"/>
    <property type="match status" value="1"/>
</dbReference>
<evidence type="ECO:0000256" key="7">
    <source>
        <dbReference type="ARBA" id="ARBA00023170"/>
    </source>
</evidence>
<dbReference type="InterPro" id="IPR050569">
    <property type="entry name" value="TAAR"/>
</dbReference>
<evidence type="ECO:0000256" key="6">
    <source>
        <dbReference type="ARBA" id="ARBA00023136"/>
    </source>
</evidence>
<protein>
    <recommendedName>
        <fullName evidence="12">G-protein coupled receptors family 1 profile domain-containing protein</fullName>
    </recommendedName>
</protein>
<dbReference type="GeneID" id="119739550"/>
<dbReference type="Proteomes" id="UP000887568">
    <property type="component" value="Unplaced"/>
</dbReference>
<keyword evidence="4 10" id="KW-1133">Transmembrane helix</keyword>
<dbReference type="GO" id="GO:0004930">
    <property type="term" value="F:G protein-coupled receptor activity"/>
    <property type="evidence" value="ECO:0007669"/>
    <property type="project" value="UniProtKB-KW"/>
</dbReference>
<keyword evidence="7 9" id="KW-0675">Receptor</keyword>
<feature type="signal peptide" evidence="11">
    <location>
        <begin position="1"/>
        <end position="19"/>
    </location>
</feature>
<dbReference type="EnsemblMetazoa" id="XM_038214529.1">
    <property type="protein sequence ID" value="XP_038070457.1"/>
    <property type="gene ID" value="LOC119739550"/>
</dbReference>
<dbReference type="Gene3D" id="1.20.1070.10">
    <property type="entry name" value="Rhodopsin 7-helix transmembrane proteins"/>
    <property type="match status" value="1"/>
</dbReference>
<evidence type="ECO:0000256" key="2">
    <source>
        <dbReference type="ARBA" id="ARBA00022475"/>
    </source>
</evidence>
<evidence type="ECO:0000256" key="4">
    <source>
        <dbReference type="ARBA" id="ARBA00022989"/>
    </source>
</evidence>
<dbReference type="PRINTS" id="PR00237">
    <property type="entry name" value="GPCRRHODOPSN"/>
</dbReference>
<dbReference type="PROSITE" id="PS50262">
    <property type="entry name" value="G_PROTEIN_RECEP_F1_2"/>
    <property type="match status" value="1"/>
</dbReference>
<feature type="chain" id="PRO_5037460221" description="G-protein coupled receptors family 1 profile domain-containing protein" evidence="11">
    <location>
        <begin position="20"/>
        <end position="366"/>
    </location>
</feature>
<dbReference type="GO" id="GO:0005886">
    <property type="term" value="C:plasma membrane"/>
    <property type="evidence" value="ECO:0007669"/>
    <property type="project" value="UniProtKB-SubCell"/>
</dbReference>
<keyword evidence="5 9" id="KW-0297">G-protein coupled receptor</keyword>
<evidence type="ECO:0000313" key="14">
    <source>
        <dbReference type="Proteomes" id="UP000887568"/>
    </source>
</evidence>
<dbReference type="PANTHER" id="PTHR24249">
    <property type="entry name" value="HISTAMINE RECEPTOR-RELATED G-PROTEIN COUPLED RECEPTOR"/>
    <property type="match status" value="1"/>
</dbReference>
<dbReference type="SUPFAM" id="SSF81321">
    <property type="entry name" value="Family A G protein-coupled receptor-like"/>
    <property type="match status" value="1"/>
</dbReference>
<dbReference type="AlphaFoldDB" id="A0A914B360"/>
<evidence type="ECO:0000313" key="13">
    <source>
        <dbReference type="EnsemblMetazoa" id="XP_038070457.1"/>
    </source>
</evidence>
<name>A0A914B360_PATMI</name>
<comment type="similarity">
    <text evidence="9">Belongs to the G-protein coupled receptor 1 family.</text>
</comment>
<feature type="transmembrane region" description="Helical" evidence="10">
    <location>
        <begin position="197"/>
        <end position="216"/>
    </location>
</feature>
<evidence type="ECO:0000256" key="1">
    <source>
        <dbReference type="ARBA" id="ARBA00004651"/>
    </source>
</evidence>
<feature type="transmembrane region" description="Helical" evidence="10">
    <location>
        <begin position="236"/>
        <end position="260"/>
    </location>
</feature>
<dbReference type="Pfam" id="PF00001">
    <property type="entry name" value="7tm_1"/>
    <property type="match status" value="1"/>
</dbReference>
<dbReference type="InterPro" id="IPR017452">
    <property type="entry name" value="GPCR_Rhodpsn_7TM"/>
</dbReference>
<keyword evidence="11" id="KW-0732">Signal</keyword>
<organism evidence="13 14">
    <name type="scientific">Patiria miniata</name>
    <name type="common">Bat star</name>
    <name type="synonym">Asterina miniata</name>
    <dbReference type="NCBI Taxonomy" id="46514"/>
    <lineage>
        <taxon>Eukaryota</taxon>
        <taxon>Metazoa</taxon>
        <taxon>Echinodermata</taxon>
        <taxon>Eleutherozoa</taxon>
        <taxon>Asterozoa</taxon>
        <taxon>Asteroidea</taxon>
        <taxon>Valvatacea</taxon>
        <taxon>Valvatida</taxon>
        <taxon>Asterinidae</taxon>
        <taxon>Patiria</taxon>
    </lineage>
</organism>
<proteinExistence type="inferred from homology"/>
<evidence type="ECO:0000256" key="9">
    <source>
        <dbReference type="RuleBase" id="RU000688"/>
    </source>
</evidence>
<reference evidence="13" key="1">
    <citation type="submission" date="2022-11" db="UniProtKB">
        <authorList>
            <consortium name="EnsemblMetazoa"/>
        </authorList>
    </citation>
    <scope>IDENTIFICATION</scope>
</reference>
<evidence type="ECO:0000259" key="12">
    <source>
        <dbReference type="PROSITE" id="PS50262"/>
    </source>
</evidence>
<keyword evidence="2" id="KW-1003">Cell membrane</keyword>
<feature type="domain" description="G-protein coupled receptors family 1 profile" evidence="12">
    <location>
        <begin position="91"/>
        <end position="336"/>
    </location>
</feature>
<keyword evidence="8 9" id="KW-0807">Transducer</keyword>
<dbReference type="OMA" id="HICRMQC"/>
<feature type="transmembrane region" description="Helical" evidence="10">
    <location>
        <begin position="75"/>
        <end position="99"/>
    </location>
</feature>
<evidence type="ECO:0000256" key="3">
    <source>
        <dbReference type="ARBA" id="ARBA00022692"/>
    </source>
</evidence>
<feature type="transmembrane region" description="Helical" evidence="10">
    <location>
        <begin position="285"/>
        <end position="305"/>
    </location>
</feature>
<evidence type="ECO:0000256" key="10">
    <source>
        <dbReference type="SAM" id="Phobius"/>
    </source>
</evidence>
<dbReference type="PROSITE" id="PS00237">
    <property type="entry name" value="G_PROTEIN_RECEP_F1_1"/>
    <property type="match status" value="1"/>
</dbReference>
<feature type="transmembrane region" description="Helical" evidence="10">
    <location>
        <begin position="111"/>
        <end position="136"/>
    </location>
</feature>
<dbReference type="PANTHER" id="PTHR24249:SF420">
    <property type="entry name" value="G-PROTEIN COUPLED RECEPTORS FAMILY 1 PROFILE DOMAIN-CONTAINING PROTEIN"/>
    <property type="match status" value="1"/>
</dbReference>
<keyword evidence="3 9" id="KW-0812">Transmembrane</keyword>
<evidence type="ECO:0000256" key="8">
    <source>
        <dbReference type="ARBA" id="ARBA00023224"/>
    </source>
</evidence>
<feature type="transmembrane region" description="Helical" evidence="10">
    <location>
        <begin position="156"/>
        <end position="176"/>
    </location>
</feature>
<keyword evidence="14" id="KW-1185">Reference proteome</keyword>
<evidence type="ECO:0000256" key="11">
    <source>
        <dbReference type="SAM" id="SignalP"/>
    </source>
</evidence>
<evidence type="ECO:0000256" key="5">
    <source>
        <dbReference type="ARBA" id="ARBA00023040"/>
    </source>
</evidence>
<dbReference type="OrthoDB" id="9419183at2759"/>
<accession>A0A914B360</accession>